<dbReference type="SMART" id="SM00382">
    <property type="entry name" value="AAA"/>
    <property type="match status" value="1"/>
</dbReference>
<dbReference type="Proteomes" id="UP000019849">
    <property type="component" value="Unassembled WGS sequence"/>
</dbReference>
<evidence type="ECO:0000259" key="6">
    <source>
        <dbReference type="PROSITE" id="PS50893"/>
    </source>
</evidence>
<dbReference type="CDD" id="cd03224">
    <property type="entry name" value="ABC_TM1139_LivF_branched"/>
    <property type="match status" value="1"/>
</dbReference>
<dbReference type="Gene3D" id="3.40.50.300">
    <property type="entry name" value="P-loop containing nucleotide triphosphate hydrolases"/>
    <property type="match status" value="1"/>
</dbReference>
<keyword evidence="4 7" id="KW-0067">ATP-binding</keyword>
<dbReference type="STRING" id="69279.BG36_04160"/>
<evidence type="ECO:0000313" key="10">
    <source>
        <dbReference type="Proteomes" id="UP000294958"/>
    </source>
</evidence>
<comment type="caution">
    <text evidence="7">The sequence shown here is derived from an EMBL/GenBank/DDBJ whole genome shotgun (WGS) entry which is preliminary data.</text>
</comment>
<dbReference type="HOGENOM" id="CLU_000604_1_2_5"/>
<name>A0A011TAR3_9HYPH</name>
<dbReference type="AlphaFoldDB" id="A0A011TAR3"/>
<dbReference type="InterPro" id="IPR003593">
    <property type="entry name" value="AAA+_ATPase"/>
</dbReference>
<sequence>MPEPATADPVSRLPDPAPPILSVNNIEVIYDHVILVLKGVSLTVPKGGIVAILGANGAGKTTTLKAISNLLHSERGEVTKGSIEFDGGRIDRLSPNELVRRGCIQVMEGRHCFGHLSIEENLLTGAFTRRDGRAAIRDDLEMIYNYFPRLKQRRNSMAGYTSGGEQQMCAIGRAMMSRPKMILLDEPSMGLAPQVVDEIFEIVKDLNTRQGVSFLVAEQNTNMALKYATYGYILETGRIVMDGAADALRDNEDVKEFYLGIGGEGRKSFRNVKSYKRRKRWLS</sequence>
<evidence type="ECO:0000313" key="8">
    <source>
        <dbReference type="EMBL" id="TDR37462.1"/>
    </source>
</evidence>
<dbReference type="Proteomes" id="UP000294958">
    <property type="component" value="Unassembled WGS sequence"/>
</dbReference>
<dbReference type="GO" id="GO:0015658">
    <property type="term" value="F:branched-chain amino acid transmembrane transporter activity"/>
    <property type="evidence" value="ECO:0007669"/>
    <property type="project" value="TreeGrafter"/>
</dbReference>
<dbReference type="GO" id="GO:0005524">
    <property type="term" value="F:ATP binding"/>
    <property type="evidence" value="ECO:0007669"/>
    <property type="project" value="UniProtKB-KW"/>
</dbReference>
<dbReference type="PANTHER" id="PTHR43820:SF8">
    <property type="entry name" value="ABC TRANSPORTER SUBSTRATE-BINDING PROTEIN"/>
    <property type="match status" value="1"/>
</dbReference>
<keyword evidence="10" id="KW-1185">Reference proteome</keyword>
<feature type="domain" description="ABC transporter" evidence="6">
    <location>
        <begin position="21"/>
        <end position="261"/>
    </location>
</feature>
<evidence type="ECO:0000256" key="3">
    <source>
        <dbReference type="ARBA" id="ARBA00022741"/>
    </source>
</evidence>
<comment type="similarity">
    <text evidence="1">Belongs to the ABC transporter superfamily.</text>
</comment>
<dbReference type="GO" id="GO:0016887">
    <property type="term" value="F:ATP hydrolysis activity"/>
    <property type="evidence" value="ECO:0007669"/>
    <property type="project" value="InterPro"/>
</dbReference>
<proteinExistence type="inferred from homology"/>
<dbReference type="PANTHER" id="PTHR43820">
    <property type="entry name" value="HIGH-AFFINITY BRANCHED-CHAIN AMINO ACID TRANSPORT ATP-BINDING PROTEIN LIVF"/>
    <property type="match status" value="1"/>
</dbReference>
<keyword evidence="3" id="KW-0547">Nucleotide-binding</keyword>
<dbReference type="InterPro" id="IPR003439">
    <property type="entry name" value="ABC_transporter-like_ATP-bd"/>
</dbReference>
<dbReference type="EMBL" id="SNZF01000002">
    <property type="protein sequence ID" value="TDR37462.1"/>
    <property type="molecule type" value="Genomic_DNA"/>
</dbReference>
<evidence type="ECO:0000313" key="9">
    <source>
        <dbReference type="Proteomes" id="UP000019849"/>
    </source>
</evidence>
<dbReference type="RefSeq" id="WP_035026527.1">
    <property type="nucleotide sequence ID" value="NZ_KK073886.1"/>
</dbReference>
<dbReference type="PATRIC" id="fig|69279.3.peg.2232"/>
<accession>A0A011TAR3</accession>
<evidence type="ECO:0000256" key="2">
    <source>
        <dbReference type="ARBA" id="ARBA00022448"/>
    </source>
</evidence>
<dbReference type="InterPro" id="IPR027417">
    <property type="entry name" value="P-loop_NTPase"/>
</dbReference>
<keyword evidence="2" id="KW-0813">Transport</keyword>
<dbReference type="eggNOG" id="COG0410">
    <property type="taxonomic scope" value="Bacteria"/>
</dbReference>
<evidence type="ECO:0000256" key="4">
    <source>
        <dbReference type="ARBA" id="ARBA00022840"/>
    </source>
</evidence>
<dbReference type="EMBL" id="JENY01000012">
    <property type="protein sequence ID" value="EXL08724.1"/>
    <property type="molecule type" value="Genomic_DNA"/>
</dbReference>
<protein>
    <submittedName>
        <fullName evidence="8">Amino acid/amide ABC transporter ATP-binding protein 2 (HAAT family)</fullName>
    </submittedName>
    <submittedName>
        <fullName evidence="7">Branched-chain amino acid ABC transporter ATP-binding protein</fullName>
    </submittedName>
</protein>
<dbReference type="PROSITE" id="PS50893">
    <property type="entry name" value="ABC_TRANSPORTER_2"/>
    <property type="match status" value="1"/>
</dbReference>
<dbReference type="SUPFAM" id="SSF52540">
    <property type="entry name" value="P-loop containing nucleoside triphosphate hydrolases"/>
    <property type="match status" value="1"/>
</dbReference>
<organism evidence="7 9">
    <name type="scientific">Aquamicrobium defluvii</name>
    <dbReference type="NCBI Taxonomy" id="69279"/>
    <lineage>
        <taxon>Bacteria</taxon>
        <taxon>Pseudomonadati</taxon>
        <taxon>Pseudomonadota</taxon>
        <taxon>Alphaproteobacteria</taxon>
        <taxon>Hyphomicrobiales</taxon>
        <taxon>Phyllobacteriaceae</taxon>
        <taxon>Aquamicrobium</taxon>
    </lineage>
</organism>
<dbReference type="GO" id="GO:0015807">
    <property type="term" value="P:L-amino acid transport"/>
    <property type="evidence" value="ECO:0007669"/>
    <property type="project" value="TreeGrafter"/>
</dbReference>
<dbReference type="OrthoDB" id="9806149at2"/>
<reference evidence="7 9" key="1">
    <citation type="submission" date="2014-02" db="EMBL/GenBank/DDBJ databases">
        <title>Aquamicrobium defluvii Genome sequencing.</title>
        <authorList>
            <person name="Wang X."/>
        </authorList>
    </citation>
    <scope>NUCLEOTIDE SEQUENCE [LARGE SCALE GENOMIC DNA]</scope>
    <source>
        <strain evidence="7 9">W13Z1</strain>
    </source>
</reference>
<reference evidence="8 10" key="2">
    <citation type="submission" date="2019-03" db="EMBL/GenBank/DDBJ databases">
        <title>Genomic Encyclopedia of Type Strains, Phase IV (KMG-IV): sequencing the most valuable type-strain genomes for metagenomic binning, comparative biology and taxonomic classification.</title>
        <authorList>
            <person name="Goeker M."/>
        </authorList>
    </citation>
    <scope>NUCLEOTIDE SEQUENCE [LARGE SCALE GENOMIC DNA]</scope>
    <source>
        <strain evidence="8 10">DSM 11603</strain>
    </source>
</reference>
<keyword evidence="5" id="KW-0029">Amino-acid transport</keyword>
<evidence type="ECO:0000256" key="1">
    <source>
        <dbReference type="ARBA" id="ARBA00005417"/>
    </source>
</evidence>
<dbReference type="Pfam" id="PF00005">
    <property type="entry name" value="ABC_tran"/>
    <property type="match status" value="1"/>
</dbReference>
<dbReference type="InterPro" id="IPR052156">
    <property type="entry name" value="BCAA_Transport_ATP-bd_LivF"/>
</dbReference>
<evidence type="ECO:0000313" key="7">
    <source>
        <dbReference type="EMBL" id="EXL08724.1"/>
    </source>
</evidence>
<evidence type="ECO:0000256" key="5">
    <source>
        <dbReference type="ARBA" id="ARBA00022970"/>
    </source>
</evidence>
<gene>
    <name evidence="7" type="ORF">BG36_04160</name>
    <name evidence="8" type="ORF">DES43_1025</name>
</gene>